<dbReference type="GO" id="GO:0016757">
    <property type="term" value="F:glycosyltransferase activity"/>
    <property type="evidence" value="ECO:0007669"/>
    <property type="project" value="UniProtKB-KW"/>
</dbReference>
<keyword evidence="2" id="KW-1185">Reference proteome</keyword>
<dbReference type="Proteomes" id="UP001304769">
    <property type="component" value="Unassembled WGS sequence"/>
</dbReference>
<evidence type="ECO:0000313" key="2">
    <source>
        <dbReference type="Proteomes" id="UP001304769"/>
    </source>
</evidence>
<evidence type="ECO:0000313" key="1">
    <source>
        <dbReference type="EMBL" id="MEA5456982.1"/>
    </source>
</evidence>
<reference evidence="1 2" key="1">
    <citation type="submission" date="2023-12" db="EMBL/GenBank/DDBJ databases">
        <title>Sinomonas terricola sp. nov, isolated from litchi orchard soil in Guangdong, PR China.</title>
        <authorList>
            <person name="Jiaxin W."/>
            <person name="Yang Z."/>
            <person name="Honghui Z."/>
        </authorList>
    </citation>
    <scope>NUCLEOTIDE SEQUENCE [LARGE SCALE GENOMIC DNA]</scope>
    <source>
        <strain evidence="1 2">JGH33</strain>
    </source>
</reference>
<dbReference type="SUPFAM" id="SSF53756">
    <property type="entry name" value="UDP-Glycosyltransferase/glycogen phosphorylase"/>
    <property type="match status" value="1"/>
</dbReference>
<gene>
    <name evidence="1" type="ORF">SPF06_19845</name>
</gene>
<keyword evidence="1" id="KW-0328">Glycosyltransferase</keyword>
<protein>
    <submittedName>
        <fullName evidence="1">Glycosyltransferase</fullName>
        <ecNumber evidence="1">2.4.-.-</ecNumber>
    </submittedName>
</protein>
<dbReference type="Gene3D" id="3.40.50.2000">
    <property type="entry name" value="Glycogen Phosphorylase B"/>
    <property type="match status" value="2"/>
</dbReference>
<dbReference type="EMBL" id="JAYGGQ010000020">
    <property type="protein sequence ID" value="MEA5456982.1"/>
    <property type="molecule type" value="Genomic_DNA"/>
</dbReference>
<comment type="caution">
    <text evidence="1">The sequence shown here is derived from an EMBL/GenBank/DDBJ whole genome shotgun (WGS) entry which is preliminary data.</text>
</comment>
<dbReference type="Pfam" id="PF13692">
    <property type="entry name" value="Glyco_trans_1_4"/>
    <property type="match status" value="1"/>
</dbReference>
<dbReference type="RefSeq" id="WP_323280895.1">
    <property type="nucleotide sequence ID" value="NZ_JAYGGQ010000020.1"/>
</dbReference>
<organism evidence="1 2">
    <name type="scientific">Sinomonas terricola</name>
    <dbReference type="NCBI Taxonomy" id="3110330"/>
    <lineage>
        <taxon>Bacteria</taxon>
        <taxon>Bacillati</taxon>
        <taxon>Actinomycetota</taxon>
        <taxon>Actinomycetes</taxon>
        <taxon>Micrococcales</taxon>
        <taxon>Micrococcaceae</taxon>
        <taxon>Sinomonas</taxon>
    </lineage>
</organism>
<sequence>MGHTDTSRRTKVAIVQPYVPTYRVAFFEGLRTSLAEHDIELAVLADVPDGAQSGRNDAAQLPWITPYRELRIPVAGHSLRLGTAYRSWKSCDAVVVGHLGSSIDTNLALALSALRGTKVGVWGHIGSYVGRANPLDSLVERWQLRRAGHVFAYTPGGARLAIESGADPSRVTAVMNTIDTAALEAAVAGTDDGAARELLGDVDPLKTFCFIGGLDASKRIGFLAEALDHVWAQDPAIKILVAGRGADEELLGRSVERGQTHLLGYADARVKAALGRLTRGILMPGRVGLIAVDALALGLPILSTAWPYHAPEAEYLTAGESLLESRDSPEAYAALVLAEAHLPARRELPRAYPRLDGMIANFSAGILSLLGR</sequence>
<dbReference type="EC" id="2.4.-.-" evidence="1"/>
<keyword evidence="1" id="KW-0808">Transferase</keyword>
<accession>A0ABU5TBB1</accession>
<proteinExistence type="predicted"/>
<name>A0ABU5TBB1_9MICC</name>